<dbReference type="Proteomes" id="UP000440367">
    <property type="component" value="Unassembled WGS sequence"/>
</dbReference>
<feature type="region of interest" description="Disordered" evidence="1">
    <location>
        <begin position="1"/>
        <end position="137"/>
    </location>
</feature>
<proteinExistence type="predicted"/>
<evidence type="ECO:0000313" key="2">
    <source>
        <dbReference type="EMBL" id="KAE8984594.1"/>
    </source>
</evidence>
<evidence type="ECO:0000313" key="5">
    <source>
        <dbReference type="Proteomes" id="UP000437068"/>
    </source>
</evidence>
<dbReference type="Proteomes" id="UP000460718">
    <property type="component" value="Unassembled WGS sequence"/>
</dbReference>
<feature type="compositionally biased region" description="Basic residues" evidence="1">
    <location>
        <begin position="468"/>
        <end position="488"/>
    </location>
</feature>
<feature type="compositionally biased region" description="Low complexity" evidence="1">
    <location>
        <begin position="94"/>
        <end position="107"/>
    </location>
</feature>
<feature type="region of interest" description="Disordered" evidence="1">
    <location>
        <begin position="468"/>
        <end position="496"/>
    </location>
</feature>
<evidence type="ECO:0000313" key="3">
    <source>
        <dbReference type="EMBL" id="KAE9207538.1"/>
    </source>
</evidence>
<sequence>MAVSPAVSPAAGMPSPASARSASPSATAALSTPPPVAASPAAHVDFERAPSAALVADPADPAGDASDGDSSPNQDSARVWDYLERNSRYPSLDSPGSGSSSPASPSVSPAPPAPPASPAPREDVAVVSAGGLSPPSRLHEMIYRVEVEGEGADDVVPDEDDTVTTAAPDASPDHGSGLFDESGDEEELPRAQRSRLRRGDETSTWHPMPLPPVPKKHPSNDRKNHNDPNVPWDYDTVVDIVRLLDVEGKAPHRCYLVEWEVTPLQLSWVWMEQLDKPSTRYMMRLVDDWKASGDPRTFCGWFGERDTASEAGTCFMDAFRSALYYLGQPDVVTMEMWDAYEDTRPEAIQYGVSRDDVTEFFKLLQRNSVPLNYDVLLRNALPASSANIVTLQDICRKQAPGVYIVSAGRNDDGHCFVVINRGPEKLLLDLDSFNACKDPSVDVLPLSNQMWIQHVKWMAQVELQPGYKCRHGKRKSKTQKKREKRMKQQAHQQEGM</sequence>
<gene>
    <name evidence="4" type="ORF">PF001_g26417</name>
    <name evidence="3" type="ORF">PF002_g19673</name>
    <name evidence="2" type="ORF">PF011_g20722</name>
</gene>
<evidence type="ECO:0000256" key="1">
    <source>
        <dbReference type="SAM" id="MobiDB-lite"/>
    </source>
</evidence>
<feature type="compositionally biased region" description="Low complexity" evidence="1">
    <location>
        <begin position="1"/>
        <end position="31"/>
    </location>
</feature>
<dbReference type="EMBL" id="QXFW01001885">
    <property type="protein sequence ID" value="KAE8984594.1"/>
    <property type="molecule type" value="Genomic_DNA"/>
</dbReference>
<organism evidence="4 5">
    <name type="scientific">Phytophthora fragariae</name>
    <dbReference type="NCBI Taxonomy" id="53985"/>
    <lineage>
        <taxon>Eukaryota</taxon>
        <taxon>Sar</taxon>
        <taxon>Stramenopiles</taxon>
        <taxon>Oomycota</taxon>
        <taxon>Peronosporomycetes</taxon>
        <taxon>Peronosporales</taxon>
        <taxon>Peronosporaceae</taxon>
        <taxon>Phytophthora</taxon>
    </lineage>
</organism>
<protein>
    <submittedName>
        <fullName evidence="4">Uncharacterized protein</fullName>
    </submittedName>
</protein>
<reference evidence="5 6" key="1">
    <citation type="submission" date="2018-08" db="EMBL/GenBank/DDBJ databases">
        <title>Genomic investigation of the strawberry pathogen Phytophthora fragariae indicates pathogenicity is determined by transcriptional variation in three key races.</title>
        <authorList>
            <person name="Adams T.M."/>
            <person name="Armitage A.D."/>
            <person name="Sobczyk M.K."/>
            <person name="Bates H.J."/>
            <person name="Dunwell J.M."/>
            <person name="Nellist C.F."/>
            <person name="Harrison R.J."/>
        </authorList>
    </citation>
    <scope>NUCLEOTIDE SEQUENCE [LARGE SCALE GENOMIC DNA]</scope>
    <source>
        <strain evidence="4 5">A4</strain>
        <strain evidence="3 6">BC-1</strain>
        <strain evidence="2 7">SCRP245</strain>
    </source>
</reference>
<feature type="compositionally biased region" description="Pro residues" evidence="1">
    <location>
        <begin position="108"/>
        <end position="118"/>
    </location>
</feature>
<evidence type="ECO:0000313" key="4">
    <source>
        <dbReference type="EMBL" id="KAE9275817.1"/>
    </source>
</evidence>
<feature type="region of interest" description="Disordered" evidence="1">
    <location>
        <begin position="150"/>
        <end position="230"/>
    </location>
</feature>
<feature type="compositionally biased region" description="Acidic residues" evidence="1">
    <location>
        <begin position="150"/>
        <end position="162"/>
    </location>
</feature>
<feature type="compositionally biased region" description="Low complexity" evidence="1">
    <location>
        <begin position="49"/>
        <end position="72"/>
    </location>
</feature>
<dbReference type="Proteomes" id="UP000437068">
    <property type="component" value="Unassembled WGS sequence"/>
</dbReference>
<comment type="caution">
    <text evidence="4">The sequence shown here is derived from an EMBL/GenBank/DDBJ whole genome shotgun (WGS) entry which is preliminary data.</text>
</comment>
<evidence type="ECO:0000313" key="7">
    <source>
        <dbReference type="Proteomes" id="UP000460718"/>
    </source>
</evidence>
<evidence type="ECO:0000313" key="6">
    <source>
        <dbReference type="Proteomes" id="UP000440367"/>
    </source>
</evidence>
<name>A0A6A4BNC9_9STRA</name>
<dbReference type="AlphaFoldDB" id="A0A6A4BNC9"/>
<dbReference type="EMBL" id="QXGD01001376">
    <property type="protein sequence ID" value="KAE9207538.1"/>
    <property type="molecule type" value="Genomic_DNA"/>
</dbReference>
<dbReference type="EMBL" id="QXGE01003307">
    <property type="protein sequence ID" value="KAE9275817.1"/>
    <property type="molecule type" value="Genomic_DNA"/>
</dbReference>
<accession>A0A6A4BNC9</accession>